<keyword evidence="2" id="KW-1185">Reference proteome</keyword>
<reference evidence="1 2" key="1">
    <citation type="journal article" date="2018" name="Evol. Lett.">
        <title>Horizontal gene cluster transfer increased hallucinogenic mushroom diversity.</title>
        <authorList>
            <person name="Reynolds H.T."/>
            <person name="Vijayakumar V."/>
            <person name="Gluck-Thaler E."/>
            <person name="Korotkin H.B."/>
            <person name="Matheny P.B."/>
            <person name="Slot J.C."/>
        </authorList>
    </citation>
    <scope>NUCLEOTIDE SEQUENCE [LARGE SCALE GENOMIC DNA]</scope>
    <source>
        <strain evidence="1 2">SRW20</strain>
    </source>
</reference>
<protein>
    <submittedName>
        <fullName evidence="1">Uncharacterized protein</fullName>
    </submittedName>
</protein>
<evidence type="ECO:0000313" key="1">
    <source>
        <dbReference type="EMBL" id="PPR05046.1"/>
    </source>
</evidence>
<dbReference type="AlphaFoldDB" id="A0A409YPW3"/>
<proteinExistence type="predicted"/>
<dbReference type="InParanoid" id="A0A409YPW3"/>
<name>A0A409YPW3_9AGAR</name>
<sequence length="78" mass="8567">MAYVPQSSRRRCIIESEPCNAPSLSPLRCQLQAAVFLLPTWAISCPPAQDPKLTFLVLRQSPDQAALRLLIDADDATS</sequence>
<dbReference type="EMBL" id="NHYE01000530">
    <property type="protein sequence ID" value="PPR05046.1"/>
    <property type="molecule type" value="Genomic_DNA"/>
</dbReference>
<dbReference type="Proteomes" id="UP000284706">
    <property type="component" value="Unassembled WGS sequence"/>
</dbReference>
<organism evidence="1 2">
    <name type="scientific">Gymnopilus dilepis</name>
    <dbReference type="NCBI Taxonomy" id="231916"/>
    <lineage>
        <taxon>Eukaryota</taxon>
        <taxon>Fungi</taxon>
        <taxon>Dikarya</taxon>
        <taxon>Basidiomycota</taxon>
        <taxon>Agaricomycotina</taxon>
        <taxon>Agaricomycetes</taxon>
        <taxon>Agaricomycetidae</taxon>
        <taxon>Agaricales</taxon>
        <taxon>Agaricineae</taxon>
        <taxon>Hymenogastraceae</taxon>
        <taxon>Gymnopilus</taxon>
    </lineage>
</organism>
<accession>A0A409YPW3</accession>
<gene>
    <name evidence="1" type="ORF">CVT26_012565</name>
</gene>
<evidence type="ECO:0000313" key="2">
    <source>
        <dbReference type="Proteomes" id="UP000284706"/>
    </source>
</evidence>
<comment type="caution">
    <text evidence="1">The sequence shown here is derived from an EMBL/GenBank/DDBJ whole genome shotgun (WGS) entry which is preliminary data.</text>
</comment>